<evidence type="ECO:0000256" key="2">
    <source>
        <dbReference type="PROSITE-ProRule" id="PRU01091"/>
    </source>
</evidence>
<dbReference type="GO" id="GO:0006355">
    <property type="term" value="P:regulation of DNA-templated transcription"/>
    <property type="evidence" value="ECO:0007669"/>
    <property type="project" value="InterPro"/>
</dbReference>
<dbReference type="GO" id="GO:0000160">
    <property type="term" value="P:phosphorelay signal transduction system"/>
    <property type="evidence" value="ECO:0007669"/>
    <property type="project" value="InterPro"/>
</dbReference>
<keyword evidence="3" id="KW-0812">Transmembrane</keyword>
<dbReference type="OrthoDB" id="9811542at2"/>
<dbReference type="PROSITE" id="PS51755">
    <property type="entry name" value="OMPR_PHOB"/>
    <property type="match status" value="1"/>
</dbReference>
<dbReference type="InterPro" id="IPR016032">
    <property type="entry name" value="Sig_transdc_resp-reg_C-effctor"/>
</dbReference>
<evidence type="ECO:0000313" key="6">
    <source>
        <dbReference type="Proteomes" id="UP000308891"/>
    </source>
</evidence>
<keyword evidence="3" id="KW-1133">Transmembrane helix</keyword>
<organism evidence="5 6">
    <name type="scientific">Crenobacter intestini</name>
    <dbReference type="NCBI Taxonomy" id="2563443"/>
    <lineage>
        <taxon>Bacteria</taxon>
        <taxon>Pseudomonadati</taxon>
        <taxon>Pseudomonadota</taxon>
        <taxon>Betaproteobacteria</taxon>
        <taxon>Neisseriales</taxon>
        <taxon>Neisseriaceae</taxon>
        <taxon>Crenobacter</taxon>
    </lineage>
</organism>
<keyword evidence="6" id="KW-1185">Reference proteome</keyword>
<dbReference type="AlphaFoldDB" id="A0A4T0UWK7"/>
<feature type="domain" description="OmpR/PhoB-type" evidence="4">
    <location>
        <begin position="3"/>
        <end position="102"/>
    </location>
</feature>
<dbReference type="RefSeq" id="WP_136552739.1">
    <property type="nucleotide sequence ID" value="NZ_STGJ01000007.1"/>
</dbReference>
<evidence type="ECO:0000259" key="4">
    <source>
        <dbReference type="PROSITE" id="PS51755"/>
    </source>
</evidence>
<gene>
    <name evidence="5" type="ORF">E5K04_07895</name>
</gene>
<dbReference type="Gene3D" id="1.25.40.10">
    <property type="entry name" value="Tetratricopeptide repeat domain"/>
    <property type="match status" value="1"/>
</dbReference>
<proteinExistence type="predicted"/>
<dbReference type="Pfam" id="PF00486">
    <property type="entry name" value="Trans_reg_C"/>
    <property type="match status" value="1"/>
</dbReference>
<dbReference type="SUPFAM" id="SSF46894">
    <property type="entry name" value="C-terminal effector domain of the bipartite response regulators"/>
    <property type="match status" value="1"/>
</dbReference>
<evidence type="ECO:0000256" key="1">
    <source>
        <dbReference type="ARBA" id="ARBA00023125"/>
    </source>
</evidence>
<comment type="caution">
    <text evidence="5">The sequence shown here is derived from an EMBL/GenBank/DDBJ whole genome shotgun (WGS) entry which is preliminary data.</text>
</comment>
<dbReference type="SMART" id="SM00862">
    <property type="entry name" value="Trans_reg_C"/>
    <property type="match status" value="1"/>
</dbReference>
<keyword evidence="1 2" id="KW-0238">DNA-binding</keyword>
<dbReference type="EMBL" id="STGJ01000007">
    <property type="protein sequence ID" value="TIC83470.1"/>
    <property type="molecule type" value="Genomic_DNA"/>
</dbReference>
<keyword evidence="3" id="KW-0472">Membrane</keyword>
<feature type="DNA-binding region" description="OmpR/PhoB-type" evidence="2">
    <location>
        <begin position="3"/>
        <end position="102"/>
    </location>
</feature>
<accession>A0A4T0UWK7</accession>
<dbReference type="Proteomes" id="UP000308891">
    <property type="component" value="Unassembled WGS sequence"/>
</dbReference>
<dbReference type="Gene3D" id="1.10.10.10">
    <property type="entry name" value="Winged helix-like DNA-binding domain superfamily/Winged helix DNA-binding domain"/>
    <property type="match status" value="1"/>
</dbReference>
<dbReference type="GO" id="GO:0003677">
    <property type="term" value="F:DNA binding"/>
    <property type="evidence" value="ECO:0007669"/>
    <property type="project" value="UniProtKB-UniRule"/>
</dbReference>
<feature type="transmembrane region" description="Helical" evidence="3">
    <location>
        <begin position="121"/>
        <end position="141"/>
    </location>
</feature>
<evidence type="ECO:0000256" key="3">
    <source>
        <dbReference type="SAM" id="Phobius"/>
    </source>
</evidence>
<protein>
    <recommendedName>
        <fullName evidence="4">OmpR/PhoB-type domain-containing protein</fullName>
    </recommendedName>
</protein>
<dbReference type="InterPro" id="IPR011990">
    <property type="entry name" value="TPR-like_helical_dom_sf"/>
</dbReference>
<evidence type="ECO:0000313" key="5">
    <source>
        <dbReference type="EMBL" id="TIC83470.1"/>
    </source>
</evidence>
<reference evidence="5 6" key="1">
    <citation type="submission" date="2019-04" db="EMBL/GenBank/DDBJ databases">
        <title>Crenobacter sp. nov.</title>
        <authorList>
            <person name="Shi S."/>
        </authorList>
    </citation>
    <scope>NUCLEOTIDE SEQUENCE [LARGE SCALE GENOMIC DNA]</scope>
    <source>
        <strain evidence="5 6">GY 70310</strain>
    </source>
</reference>
<dbReference type="InterPro" id="IPR001867">
    <property type="entry name" value="OmpR/PhoB-type_DNA-bd"/>
</dbReference>
<name>A0A4T0UWK7_9NEIS</name>
<dbReference type="InterPro" id="IPR036388">
    <property type="entry name" value="WH-like_DNA-bd_sf"/>
</dbReference>
<sequence length="471" mass="51263">MTGPDIRIGDWTFLPPLGQLRDERRGRAVTLTPRAARLLACLAAQPDVVLGQAELAAACGVDPAGHALTQAVSELRQALRDGREDAPCYIQTIPKRGYRLSVLADVGMPGAVAVQHLGARWLLFGVLSACFIAVLAMLWPLHMANASAPRSLALPNARRIAVVFELVADERLETRLVGLGAFAAHTIATYTPYEVVQMPNRGRASARPNSGRRLVLRVVEVGRQPYLHARLSHRLREQVLLDKHYPLQLQAATMTALSADLLCALHQPLPARLPGADALDDLSATEQFFSGHYYLYRADAASLREAVNLLETVRERYPTRPEVLAMLAISLLALSDLAGGEQAEAGGETVQWRARADAAMSTLVGLSASPYFSHPLIGEAQALYSLSRGRPRQGQEMIEKVLRTRETWRAQVIHGKLHEISGELDLAADAYARAWLLRPEPTTLAWIRQLAFATDLAAIAPGLDVPSARGA</sequence>